<organism evidence="2 3">
    <name type="scientific">Catenuloplanes indicus</name>
    <dbReference type="NCBI Taxonomy" id="137267"/>
    <lineage>
        <taxon>Bacteria</taxon>
        <taxon>Bacillati</taxon>
        <taxon>Actinomycetota</taxon>
        <taxon>Actinomycetes</taxon>
        <taxon>Micromonosporales</taxon>
        <taxon>Micromonosporaceae</taxon>
        <taxon>Catenuloplanes</taxon>
    </lineage>
</organism>
<dbReference type="AlphaFoldDB" id="A0AAE3W837"/>
<dbReference type="Pfam" id="PF15567">
    <property type="entry name" value="Imm35"/>
    <property type="match status" value="1"/>
</dbReference>
<dbReference type="Proteomes" id="UP001240236">
    <property type="component" value="Unassembled WGS sequence"/>
</dbReference>
<proteinExistence type="predicted"/>
<feature type="domain" description="Immunity protein 35" evidence="1">
    <location>
        <begin position="7"/>
        <end position="92"/>
    </location>
</feature>
<evidence type="ECO:0000313" key="3">
    <source>
        <dbReference type="Proteomes" id="UP001240236"/>
    </source>
</evidence>
<evidence type="ECO:0000313" key="2">
    <source>
        <dbReference type="EMBL" id="MDQ0371346.1"/>
    </source>
</evidence>
<keyword evidence="3" id="KW-1185">Reference proteome</keyword>
<accession>A0AAE3W837</accession>
<reference evidence="2 3" key="1">
    <citation type="submission" date="2023-07" db="EMBL/GenBank/DDBJ databases">
        <title>Sequencing the genomes of 1000 actinobacteria strains.</title>
        <authorList>
            <person name="Klenk H.-P."/>
        </authorList>
    </citation>
    <scope>NUCLEOTIDE SEQUENCE [LARGE SCALE GENOMIC DNA]</scope>
    <source>
        <strain evidence="2 3">DSM 44709</strain>
    </source>
</reference>
<name>A0AAE3W837_9ACTN</name>
<sequence length="178" mass="20031">MITMERAVALVEAQLAVERRAQPRLPELGVSAVRRHALGWLVSWQSAEYIRTGDPGRMLVGHGPYLVDQEDGSIHHIPVTTFVAEAWEELYREQVKGMAPPDALLDAVRDLITRESGTAALRHLRRNAPRLSLREAKAYVDAVRAGDEPDAELRDRTREDRWRDVLPITTLTGPNSPR</sequence>
<dbReference type="EMBL" id="JAUSUZ010000001">
    <property type="protein sequence ID" value="MDQ0371346.1"/>
    <property type="molecule type" value="Genomic_DNA"/>
</dbReference>
<gene>
    <name evidence="2" type="ORF">J2S42_008015</name>
</gene>
<protein>
    <recommendedName>
        <fullName evidence="1">Immunity protein 35 domain-containing protein</fullName>
    </recommendedName>
</protein>
<evidence type="ECO:0000259" key="1">
    <source>
        <dbReference type="Pfam" id="PF15567"/>
    </source>
</evidence>
<comment type="caution">
    <text evidence="2">The sequence shown here is derived from an EMBL/GenBank/DDBJ whole genome shotgun (WGS) entry which is preliminary data.</text>
</comment>
<dbReference type="InterPro" id="IPR029082">
    <property type="entry name" value="Imm35"/>
</dbReference>